<name>A0A8C2HGD4_CYPCA</name>
<dbReference type="PROSITE" id="PS50878">
    <property type="entry name" value="RT_POL"/>
    <property type="match status" value="1"/>
</dbReference>
<dbReference type="CDD" id="cd01650">
    <property type="entry name" value="RT_nLTR_like"/>
    <property type="match status" value="1"/>
</dbReference>
<dbReference type="PANTHER" id="PTHR31635:SF196">
    <property type="entry name" value="REVERSE TRANSCRIPTASE DOMAIN-CONTAINING PROTEIN-RELATED"/>
    <property type="match status" value="1"/>
</dbReference>
<dbReference type="Pfam" id="PF00078">
    <property type="entry name" value="RVT_1"/>
    <property type="match status" value="1"/>
</dbReference>
<protein>
    <recommendedName>
        <fullName evidence="1">Reverse transcriptase domain-containing protein</fullName>
    </recommendedName>
</protein>
<sequence length="449" mass="52759">MSRRMEEFLPNLINQDQSGFIRQRQTQDNIRRTLQVMNYIKKNKLKSMILSLDAEKAFDSVNWTYLYKVLHKFGFHKDIIRSIQALYDTPTAKIKINGYLSKSFTLERGTRQGCPWSPQLFALYLEPLVQSIRQDKTIQGISIKGVEQKIACYADDILIYLGDPTKSLPQLMKQFQSSGPLSGYKLNIDKTEIISYNYNPPVNIKNTYLLKWHTKSFKYLGIHLTKNIEKLQRKNFDPLTVKIREDLARWNLIPFFSFSSRIEAIKMNVLPKYLYLFQCLPVEITGKQFIEWDKLLSRFIWQGKKPRVRFKTLQLPKDKGGWALPSLKDYYTAAQIRTVVNWCDPHYNAPWKDMENYTTKNIPVQAILADNNLRQYIDTLEDPWTKLTLNVWASVIKEFKLLEYTSILKWIAYDSDFTPNQSDNRFKLWTNKGITSFCTIIEKGVILSF</sequence>
<evidence type="ECO:0000313" key="2">
    <source>
        <dbReference type="Ensembl" id="ENSCCRP00020041138.1"/>
    </source>
</evidence>
<dbReference type="AlphaFoldDB" id="A0A8C2HGD4"/>
<dbReference type="InterPro" id="IPR000477">
    <property type="entry name" value="RT_dom"/>
</dbReference>
<evidence type="ECO:0000313" key="3">
    <source>
        <dbReference type="Proteomes" id="UP000694701"/>
    </source>
</evidence>
<dbReference type="SUPFAM" id="SSF56672">
    <property type="entry name" value="DNA/RNA polymerases"/>
    <property type="match status" value="1"/>
</dbReference>
<organism evidence="2 3">
    <name type="scientific">Cyprinus carpio</name>
    <name type="common">Common carp</name>
    <dbReference type="NCBI Taxonomy" id="7962"/>
    <lineage>
        <taxon>Eukaryota</taxon>
        <taxon>Metazoa</taxon>
        <taxon>Chordata</taxon>
        <taxon>Craniata</taxon>
        <taxon>Vertebrata</taxon>
        <taxon>Euteleostomi</taxon>
        <taxon>Actinopterygii</taxon>
        <taxon>Neopterygii</taxon>
        <taxon>Teleostei</taxon>
        <taxon>Ostariophysi</taxon>
        <taxon>Cypriniformes</taxon>
        <taxon>Cyprinidae</taxon>
        <taxon>Cyprininae</taxon>
        <taxon>Cyprinus</taxon>
    </lineage>
</organism>
<feature type="domain" description="Reverse transcriptase" evidence="1">
    <location>
        <begin position="1"/>
        <end position="224"/>
    </location>
</feature>
<dbReference type="PANTHER" id="PTHR31635">
    <property type="entry name" value="REVERSE TRANSCRIPTASE DOMAIN-CONTAINING PROTEIN-RELATED"/>
    <property type="match status" value="1"/>
</dbReference>
<dbReference type="InterPro" id="IPR043502">
    <property type="entry name" value="DNA/RNA_pol_sf"/>
</dbReference>
<reference evidence="2" key="1">
    <citation type="submission" date="2025-08" db="UniProtKB">
        <authorList>
            <consortium name="Ensembl"/>
        </authorList>
    </citation>
    <scope>IDENTIFICATION</scope>
</reference>
<dbReference type="Ensembl" id="ENSCCRT00020044882.1">
    <property type="protein sequence ID" value="ENSCCRP00020041138.1"/>
    <property type="gene ID" value="ENSCCRG00020018319.1"/>
</dbReference>
<proteinExistence type="predicted"/>
<accession>A0A8C2HGD4</accession>
<dbReference type="Proteomes" id="UP000694701">
    <property type="component" value="Unplaced"/>
</dbReference>
<evidence type="ECO:0000259" key="1">
    <source>
        <dbReference type="PROSITE" id="PS50878"/>
    </source>
</evidence>